<dbReference type="Pfam" id="PF00823">
    <property type="entry name" value="PPE"/>
    <property type="match status" value="1"/>
</dbReference>
<feature type="domain" description="PPE-PPW subfamily C-terminal" evidence="4">
    <location>
        <begin position="429"/>
        <end position="478"/>
    </location>
</feature>
<dbReference type="PANTHER" id="PTHR46766:SF1">
    <property type="entry name" value="GLUTAMINE-RICH PROTEIN 2"/>
    <property type="match status" value="1"/>
</dbReference>
<evidence type="ECO:0000313" key="6">
    <source>
        <dbReference type="Proteomes" id="UP000295117"/>
    </source>
</evidence>
<evidence type="ECO:0000259" key="4">
    <source>
        <dbReference type="Pfam" id="PF18878"/>
    </source>
</evidence>
<organism evidence="5 6">
    <name type="scientific">Mycobacteroides salmoniphilum</name>
    <dbReference type="NCBI Taxonomy" id="404941"/>
    <lineage>
        <taxon>Bacteria</taxon>
        <taxon>Bacillati</taxon>
        <taxon>Actinomycetota</taxon>
        <taxon>Actinomycetes</taxon>
        <taxon>Mycobacteriales</taxon>
        <taxon>Mycobacteriaceae</taxon>
        <taxon>Mycobacteroides</taxon>
    </lineage>
</organism>
<sequence length="482" mass="48415">MPIWMAWPPEISSALLSTGPGPGALLAAANAWLALGAEYSDAAAELTTALGAAQASAWQGPSAESYVTAHGPYLAWLSRASADSAAAAAQHESTAAAYVSAIAAMPTLAELALNHAVHGALIATNFFGINTIPLALNEADYLRMWLQAAAVMSAYEAQSGLALSAIPAAVPAPAILTPGAGASLFAADLAATPGAAEAGTALDSSDSNSGAIEGFPFLGEAIKALRDFIANPSPSSLLALIVNGGLFGAYLSTNVPIYMALTSPLWGTALTTILASLAATVPAGVDQPTTEQPGPRQPLPQTAARMQRALPPLPAAGAPAPVTPSAPSPSTATPGSAATSASIAAPAPSPAYLVFAARDEPPNHGRGPTFKDGSSAGMPGAAATVAAPAVARRQQTARRRRARLASPAPEFMDMNVTVDPEPQDPPGVQASGRGAGPQGRVGMVPTAALRQPAGLITQDSAAGSLDGTRTTPMLPRTWEHDH</sequence>
<proteinExistence type="inferred from homology"/>
<evidence type="ECO:0000259" key="3">
    <source>
        <dbReference type="Pfam" id="PF00823"/>
    </source>
</evidence>
<evidence type="ECO:0000256" key="2">
    <source>
        <dbReference type="SAM" id="MobiDB-lite"/>
    </source>
</evidence>
<evidence type="ECO:0000313" key="5">
    <source>
        <dbReference type="EMBL" id="TDZ87152.1"/>
    </source>
</evidence>
<evidence type="ECO:0000256" key="1">
    <source>
        <dbReference type="ARBA" id="ARBA00010652"/>
    </source>
</evidence>
<dbReference type="Pfam" id="PF18878">
    <property type="entry name" value="PPE-PPW"/>
    <property type="match status" value="1"/>
</dbReference>
<dbReference type="EMBL" id="PECH01000001">
    <property type="protein sequence ID" value="TDZ87152.1"/>
    <property type="molecule type" value="Genomic_DNA"/>
</dbReference>
<gene>
    <name evidence="5" type="ORF">DE4585_00139</name>
</gene>
<reference evidence="5 6" key="1">
    <citation type="journal article" date="2019" name="Sci. Rep.">
        <title>Extended insight into the Mycobacterium chelonae-abscessus complex through whole genome sequencing of Mycobacterium salmoniphilum outbreak and Mycobacterium salmoniphilum-like strains.</title>
        <authorList>
            <person name="Behra P.R.K."/>
            <person name="Das S."/>
            <person name="Pettersson B.M.F."/>
            <person name="Shirreff L."/>
            <person name="DuCote T."/>
            <person name="Jacobsson K.G."/>
            <person name="Ennis D.G."/>
            <person name="Kirsebom L.A."/>
        </authorList>
    </citation>
    <scope>NUCLEOTIDE SEQUENCE [LARGE SCALE GENOMIC DNA]</scope>
    <source>
        <strain evidence="5 6">DE 4585</strain>
    </source>
</reference>
<accession>A0A4R8S9U1</accession>
<feature type="domain" description="PPE" evidence="3">
    <location>
        <begin position="4"/>
        <end position="165"/>
    </location>
</feature>
<feature type="region of interest" description="Disordered" evidence="2">
    <location>
        <begin position="312"/>
        <end position="343"/>
    </location>
</feature>
<dbReference type="Proteomes" id="UP000295117">
    <property type="component" value="Unassembled WGS sequence"/>
</dbReference>
<dbReference type="InterPro" id="IPR043641">
    <property type="entry name" value="PPE-PPW_C"/>
</dbReference>
<protein>
    <submittedName>
        <fullName evidence="5">Putative PPE family protein PPE47/PPE48</fullName>
    </submittedName>
</protein>
<dbReference type="Gene3D" id="1.20.1260.20">
    <property type="entry name" value="PPE superfamily"/>
    <property type="match status" value="1"/>
</dbReference>
<dbReference type="AlphaFoldDB" id="A0A4R8S9U1"/>
<name>A0A4R8S9U1_9MYCO</name>
<feature type="compositionally biased region" description="Low complexity" evidence="2">
    <location>
        <begin position="328"/>
        <end position="343"/>
    </location>
</feature>
<dbReference type="PANTHER" id="PTHR46766">
    <property type="entry name" value="GLUTAMINE-RICH PROTEIN 2"/>
    <property type="match status" value="1"/>
</dbReference>
<dbReference type="InterPro" id="IPR000030">
    <property type="entry name" value="PPE_dom"/>
</dbReference>
<dbReference type="RefSeq" id="WP_134069370.1">
    <property type="nucleotide sequence ID" value="NZ_PECH01000001.1"/>
</dbReference>
<feature type="compositionally biased region" description="Polar residues" evidence="2">
    <location>
        <begin position="460"/>
        <end position="471"/>
    </location>
</feature>
<dbReference type="GO" id="GO:0052572">
    <property type="term" value="P:response to host immune response"/>
    <property type="evidence" value="ECO:0007669"/>
    <property type="project" value="TreeGrafter"/>
</dbReference>
<comment type="caution">
    <text evidence="5">The sequence shown here is derived from an EMBL/GenBank/DDBJ whole genome shotgun (WGS) entry which is preliminary data.</text>
</comment>
<dbReference type="InterPro" id="IPR038332">
    <property type="entry name" value="PPE_sf"/>
</dbReference>
<dbReference type="SUPFAM" id="SSF140459">
    <property type="entry name" value="PE/PPE dimer-like"/>
    <property type="match status" value="1"/>
</dbReference>
<feature type="region of interest" description="Disordered" evidence="2">
    <location>
        <begin position="358"/>
        <end position="403"/>
    </location>
</feature>
<comment type="similarity">
    <text evidence="1">Belongs to the mycobacterial PPE family.</text>
</comment>
<feature type="compositionally biased region" description="Low complexity" evidence="2">
    <location>
        <begin position="381"/>
        <end position="394"/>
    </location>
</feature>
<feature type="region of interest" description="Disordered" evidence="2">
    <location>
        <begin position="460"/>
        <end position="482"/>
    </location>
</feature>